<sequence>MFRESYDLGTIISAIITFVMLVFVIRFMLYMINRKRPTIQKPDWLDDERFDNDKRRKRK</sequence>
<evidence type="ECO:0000313" key="4">
    <source>
        <dbReference type="Proteomes" id="UP000029920"/>
    </source>
</evidence>
<keyword evidence="4" id="KW-1185">Reference proteome</keyword>
<reference evidence="3 4" key="1">
    <citation type="journal article" date="2014" name="Genome Announc.">
        <title>Draft genome sequences of eight enterohepatic helicobacter species isolated from both laboratory and wild rodents.</title>
        <authorList>
            <person name="Sheh A."/>
            <person name="Shen Z."/>
            <person name="Fox J.G."/>
        </authorList>
    </citation>
    <scope>NUCLEOTIDE SEQUENCE [LARGE SCALE GENOMIC DNA]</scope>
    <source>
        <strain evidence="3 4">MIT-03-7007</strain>
    </source>
</reference>
<evidence type="ECO:0000256" key="1">
    <source>
        <dbReference type="SAM" id="Phobius"/>
    </source>
</evidence>
<reference evidence="2 5" key="2">
    <citation type="submission" date="2017-06" db="EMBL/GenBank/DDBJ databases">
        <title>Complete genome of Helicobacter apodemus.</title>
        <authorList>
            <person name="Cho S."/>
        </authorList>
    </citation>
    <scope>NUCLEOTIDE SEQUENCE [LARGE SCALE GENOMIC DNA]</scope>
    <source>
        <strain evidence="2">SCJK1</strain>
        <strain evidence="5">SNUVETPUB-15-01</strain>
    </source>
</reference>
<dbReference type="EMBL" id="JRPC02000023">
    <property type="protein sequence ID" value="TLE14542.1"/>
    <property type="molecule type" value="Genomic_DNA"/>
</dbReference>
<dbReference type="KEGG" id="had:CDV25_02015"/>
<proteinExistence type="predicted"/>
<keyword evidence="1" id="KW-0812">Transmembrane</keyword>
<organism evidence="3 4">
    <name type="scientific">Helicobacter apodemus</name>
    <dbReference type="NCBI Taxonomy" id="135569"/>
    <lineage>
        <taxon>Bacteria</taxon>
        <taxon>Pseudomonadati</taxon>
        <taxon>Campylobacterota</taxon>
        <taxon>Epsilonproteobacteria</taxon>
        <taxon>Campylobacterales</taxon>
        <taxon>Helicobacteraceae</taxon>
        <taxon>Helicobacter</taxon>
    </lineage>
</organism>
<reference evidence="3" key="3">
    <citation type="submission" date="2018-04" db="EMBL/GenBank/DDBJ databases">
        <authorList>
            <person name="Sheh A."/>
            <person name="Shen Z."/>
            <person name="Mannion A.J."/>
            <person name="Fox J.G."/>
        </authorList>
    </citation>
    <scope>NUCLEOTIDE SEQUENCE</scope>
    <source>
        <strain evidence="3">MIT-03-7007</strain>
    </source>
</reference>
<protein>
    <submittedName>
        <fullName evidence="3">Uncharacterized protein</fullName>
    </submittedName>
</protein>
<feature type="transmembrane region" description="Helical" evidence="1">
    <location>
        <begin position="12"/>
        <end position="32"/>
    </location>
</feature>
<dbReference type="EMBL" id="CP021886">
    <property type="protein sequence ID" value="AWI33672.1"/>
    <property type="molecule type" value="Genomic_DNA"/>
</dbReference>
<evidence type="ECO:0000313" key="3">
    <source>
        <dbReference type="EMBL" id="TLE14542.1"/>
    </source>
</evidence>
<name>A0A099U8G7_9HELI</name>
<keyword evidence="1" id="KW-1133">Transmembrane helix</keyword>
<gene>
    <name evidence="2" type="ORF">CDV25_02015</name>
    <name evidence="3" type="ORF">LS72_008560</name>
</gene>
<evidence type="ECO:0000313" key="2">
    <source>
        <dbReference type="EMBL" id="AWI33672.1"/>
    </source>
</evidence>
<dbReference type="Proteomes" id="UP000244890">
    <property type="component" value="Chromosome"/>
</dbReference>
<dbReference type="RefSeq" id="WP_034554343.1">
    <property type="nucleotide sequence ID" value="NZ_CP021886.1"/>
</dbReference>
<dbReference type="OrthoDB" id="5326315at2"/>
<keyword evidence="1" id="KW-0472">Membrane</keyword>
<accession>A0A099U8G7</accession>
<dbReference type="Proteomes" id="UP000029920">
    <property type="component" value="Unassembled WGS sequence"/>
</dbReference>
<evidence type="ECO:0000313" key="5">
    <source>
        <dbReference type="Proteomes" id="UP000244890"/>
    </source>
</evidence>
<dbReference type="AlphaFoldDB" id="A0A099U8G7"/>